<dbReference type="PROSITE" id="PS50075">
    <property type="entry name" value="CARRIER"/>
    <property type="match status" value="1"/>
</dbReference>
<dbReference type="SMART" id="SM00823">
    <property type="entry name" value="PKS_PP"/>
    <property type="match status" value="1"/>
</dbReference>
<dbReference type="PROSITE" id="PS00012">
    <property type="entry name" value="PHOSPHOPANTETHEINE"/>
    <property type="match status" value="1"/>
</dbReference>
<proteinExistence type="predicted"/>
<dbReference type="EMBL" id="FWXV01000012">
    <property type="protein sequence ID" value="SMD25723.1"/>
    <property type="molecule type" value="Genomic_DNA"/>
</dbReference>
<keyword evidence="2" id="KW-0597">Phosphoprotein</keyword>
<dbReference type="SUPFAM" id="SSF47336">
    <property type="entry name" value="ACP-like"/>
    <property type="match status" value="1"/>
</dbReference>
<keyword evidence="5" id="KW-1185">Reference proteome</keyword>
<protein>
    <submittedName>
        <fullName evidence="4">Act minimal PKS acyl carrier protein</fullName>
    </submittedName>
</protein>
<keyword evidence="1" id="KW-0596">Phosphopantetheine</keyword>
<gene>
    <name evidence="4" type="ORF">SAMN05661093_09304</name>
</gene>
<dbReference type="InterPro" id="IPR020806">
    <property type="entry name" value="PKS_PP-bd"/>
</dbReference>
<dbReference type="GO" id="GO:0031177">
    <property type="term" value="F:phosphopantetheine binding"/>
    <property type="evidence" value="ECO:0007669"/>
    <property type="project" value="InterPro"/>
</dbReference>
<dbReference type="InterPro" id="IPR006162">
    <property type="entry name" value="Ppantetheine_attach_site"/>
</dbReference>
<dbReference type="RefSeq" id="WP_084433584.1">
    <property type="nucleotide sequence ID" value="NZ_FWXV01000012.1"/>
</dbReference>
<sequence length="93" mass="10349">MEFTVKDLRRILHEAAGADEGIDLDVSTLDTEFVELGYESIALLETGGRIEREFGIKLDDETMTDSATPRALIDAVNARISEYQRDPTFTPSV</sequence>
<evidence type="ECO:0000313" key="4">
    <source>
        <dbReference type="EMBL" id="SMD25723.1"/>
    </source>
</evidence>
<dbReference type="Proteomes" id="UP000192674">
    <property type="component" value="Unassembled WGS sequence"/>
</dbReference>
<evidence type="ECO:0000256" key="1">
    <source>
        <dbReference type="ARBA" id="ARBA00022450"/>
    </source>
</evidence>
<dbReference type="AlphaFoldDB" id="A0A1W2FV16"/>
<name>A0A1W2FV16_KIBAR</name>
<organism evidence="4 5">
    <name type="scientific">Kibdelosporangium aridum</name>
    <dbReference type="NCBI Taxonomy" id="2030"/>
    <lineage>
        <taxon>Bacteria</taxon>
        <taxon>Bacillati</taxon>
        <taxon>Actinomycetota</taxon>
        <taxon>Actinomycetes</taxon>
        <taxon>Pseudonocardiales</taxon>
        <taxon>Pseudonocardiaceae</taxon>
        <taxon>Kibdelosporangium</taxon>
    </lineage>
</organism>
<reference evidence="4 5" key="1">
    <citation type="submission" date="2017-04" db="EMBL/GenBank/DDBJ databases">
        <authorList>
            <person name="Afonso C.L."/>
            <person name="Miller P.J."/>
            <person name="Scott M.A."/>
            <person name="Spackman E."/>
            <person name="Goraichik I."/>
            <person name="Dimitrov K.M."/>
            <person name="Suarez D.L."/>
            <person name="Swayne D.E."/>
        </authorList>
    </citation>
    <scope>NUCLEOTIDE SEQUENCE [LARGE SCALE GENOMIC DNA]</scope>
    <source>
        <strain evidence="4 5">DSM 43828</strain>
    </source>
</reference>
<dbReference type="InterPro" id="IPR036736">
    <property type="entry name" value="ACP-like_sf"/>
</dbReference>
<dbReference type="Pfam" id="PF00550">
    <property type="entry name" value="PP-binding"/>
    <property type="match status" value="1"/>
</dbReference>
<evidence type="ECO:0000259" key="3">
    <source>
        <dbReference type="PROSITE" id="PS50075"/>
    </source>
</evidence>
<dbReference type="OrthoDB" id="3537906at2"/>
<accession>A0A1W2FV16</accession>
<evidence type="ECO:0000256" key="2">
    <source>
        <dbReference type="ARBA" id="ARBA00022553"/>
    </source>
</evidence>
<feature type="domain" description="Carrier" evidence="3">
    <location>
        <begin position="2"/>
        <end position="80"/>
    </location>
</feature>
<dbReference type="InterPro" id="IPR009081">
    <property type="entry name" value="PP-bd_ACP"/>
</dbReference>
<dbReference type="Gene3D" id="1.10.1200.10">
    <property type="entry name" value="ACP-like"/>
    <property type="match status" value="1"/>
</dbReference>
<evidence type="ECO:0000313" key="5">
    <source>
        <dbReference type="Proteomes" id="UP000192674"/>
    </source>
</evidence>